<evidence type="ECO:0000256" key="1">
    <source>
        <dbReference type="ARBA" id="ARBA00007074"/>
    </source>
</evidence>
<dbReference type="Proteomes" id="UP000734823">
    <property type="component" value="Unassembled WGS sequence"/>
</dbReference>
<dbReference type="PANTHER" id="PTHR47053:SF1">
    <property type="entry name" value="MUREIN DD-ENDOPEPTIDASE MEPH-RELATED"/>
    <property type="match status" value="1"/>
</dbReference>
<accession>A0ABR7KZS5</accession>
<comment type="similarity">
    <text evidence="1">Belongs to the peptidase C40 family.</text>
</comment>
<feature type="coiled-coil region" evidence="5">
    <location>
        <begin position="28"/>
        <end position="69"/>
    </location>
</feature>
<protein>
    <submittedName>
        <fullName evidence="8">C40 family peptidase</fullName>
    </submittedName>
</protein>
<dbReference type="PROSITE" id="PS51935">
    <property type="entry name" value="NLPC_P60"/>
    <property type="match status" value="1"/>
</dbReference>
<reference evidence="8 9" key="1">
    <citation type="submission" date="2020-06" db="EMBL/GenBank/DDBJ databases">
        <title>Actinokineospora xiongansis sp. nov., isolated from soil of Baiyangdian.</title>
        <authorList>
            <person name="Zhang X."/>
        </authorList>
    </citation>
    <scope>NUCLEOTIDE SEQUENCE [LARGE SCALE GENOMIC DNA]</scope>
    <source>
        <strain evidence="8 9">HBU206404</strain>
    </source>
</reference>
<feature type="chain" id="PRO_5046974865" evidence="6">
    <location>
        <begin position="20"/>
        <end position="333"/>
    </location>
</feature>
<sequence length="333" mass="35563">MAIAATLLLTAVTAPPAAAQPEDAKKRYEQLSEQAGQLDEDLLKAQEDLKGKRAELDKANADLEQARSVESQAVAAQEQFRDEVDDLATASFQGARFSRVSALLTGDSPDDFLARAAALQMIAGRSTRSLDGLSLAVRQADQARLGAEDAGRRARGATDAAAGLVEQIKQKQIELDKQILEVKQALNALPAADRAELRRVTDTGVYLGPPGAADTALQAALGRRGSEYEWAAVGPNEFDCSGLTMWAYAKAGISLPHSSRAQFTLGRPVSRDQLQPGDLVFYDDGTANPSRIHHVGMYVGADKMVDAPTEGQLVDVRSVRGDGHYIGARRIVG</sequence>
<keyword evidence="6" id="KW-0732">Signal</keyword>
<evidence type="ECO:0000256" key="3">
    <source>
        <dbReference type="ARBA" id="ARBA00022801"/>
    </source>
</evidence>
<evidence type="ECO:0000256" key="2">
    <source>
        <dbReference type="ARBA" id="ARBA00022670"/>
    </source>
</evidence>
<dbReference type="Pfam" id="PF00877">
    <property type="entry name" value="NLPC_P60"/>
    <property type="match status" value="1"/>
</dbReference>
<keyword evidence="9" id="KW-1185">Reference proteome</keyword>
<dbReference type="InterPro" id="IPR000064">
    <property type="entry name" value="NLP_P60_dom"/>
</dbReference>
<dbReference type="EMBL" id="JABVED010000001">
    <property type="protein sequence ID" value="MBC6445931.1"/>
    <property type="molecule type" value="Genomic_DNA"/>
</dbReference>
<evidence type="ECO:0000259" key="7">
    <source>
        <dbReference type="PROSITE" id="PS51935"/>
    </source>
</evidence>
<gene>
    <name evidence="8" type="ORF">GPZ80_01940</name>
</gene>
<feature type="domain" description="NlpC/P60" evidence="7">
    <location>
        <begin position="210"/>
        <end position="333"/>
    </location>
</feature>
<feature type="signal peptide" evidence="6">
    <location>
        <begin position="1"/>
        <end position="19"/>
    </location>
</feature>
<evidence type="ECO:0000256" key="6">
    <source>
        <dbReference type="SAM" id="SignalP"/>
    </source>
</evidence>
<organism evidence="8 9">
    <name type="scientific">Actinokineospora xionganensis</name>
    <dbReference type="NCBI Taxonomy" id="2684470"/>
    <lineage>
        <taxon>Bacteria</taxon>
        <taxon>Bacillati</taxon>
        <taxon>Actinomycetota</taxon>
        <taxon>Actinomycetes</taxon>
        <taxon>Pseudonocardiales</taxon>
        <taxon>Pseudonocardiaceae</taxon>
        <taxon>Actinokineospora</taxon>
    </lineage>
</organism>
<dbReference type="SUPFAM" id="SSF54001">
    <property type="entry name" value="Cysteine proteinases"/>
    <property type="match status" value="1"/>
</dbReference>
<dbReference type="InterPro" id="IPR038765">
    <property type="entry name" value="Papain-like_cys_pep_sf"/>
</dbReference>
<dbReference type="PANTHER" id="PTHR47053">
    <property type="entry name" value="MUREIN DD-ENDOPEPTIDASE MEPH-RELATED"/>
    <property type="match status" value="1"/>
</dbReference>
<keyword evidence="4" id="KW-0788">Thiol protease</keyword>
<comment type="caution">
    <text evidence="8">The sequence shown here is derived from an EMBL/GenBank/DDBJ whole genome shotgun (WGS) entry which is preliminary data.</text>
</comment>
<evidence type="ECO:0000313" key="9">
    <source>
        <dbReference type="Proteomes" id="UP000734823"/>
    </source>
</evidence>
<dbReference type="Gene3D" id="3.90.1720.10">
    <property type="entry name" value="endopeptidase domain like (from Nostoc punctiforme)"/>
    <property type="match status" value="1"/>
</dbReference>
<proteinExistence type="inferred from homology"/>
<evidence type="ECO:0000256" key="5">
    <source>
        <dbReference type="SAM" id="Coils"/>
    </source>
</evidence>
<keyword evidence="3" id="KW-0378">Hydrolase</keyword>
<dbReference type="InterPro" id="IPR051202">
    <property type="entry name" value="Peptidase_C40"/>
</dbReference>
<keyword evidence="5" id="KW-0175">Coiled coil</keyword>
<name>A0ABR7KZS5_9PSEU</name>
<keyword evidence="2" id="KW-0645">Protease</keyword>
<evidence type="ECO:0000313" key="8">
    <source>
        <dbReference type="EMBL" id="MBC6445931.1"/>
    </source>
</evidence>
<evidence type="ECO:0000256" key="4">
    <source>
        <dbReference type="ARBA" id="ARBA00022807"/>
    </source>
</evidence>